<organism evidence="2">
    <name type="scientific">Chlamydomonas leiostraca</name>
    <dbReference type="NCBI Taxonomy" id="1034604"/>
    <lineage>
        <taxon>Eukaryota</taxon>
        <taxon>Viridiplantae</taxon>
        <taxon>Chlorophyta</taxon>
        <taxon>core chlorophytes</taxon>
        <taxon>Chlorophyceae</taxon>
        <taxon>CS clade</taxon>
        <taxon>Chlamydomonadales</taxon>
        <taxon>Chlamydomonadaceae</taxon>
        <taxon>Chlamydomonas</taxon>
    </lineage>
</organism>
<proteinExistence type="predicted"/>
<evidence type="ECO:0000313" key="3">
    <source>
        <dbReference type="EMBL" id="CAD8674984.1"/>
    </source>
</evidence>
<evidence type="ECO:0000313" key="1">
    <source>
        <dbReference type="EMBL" id="CAD8674980.1"/>
    </source>
</evidence>
<dbReference type="AlphaFoldDB" id="A0A6T8R213"/>
<sequence>MSSNVPLPNLPACRRSSTVRPRNRPLCRLWCAFGLALCLTAGFHIAMHHMHDTSAASTLCRGDMFIKAAHYFGDSSPTSFWSDVSVSSAAQHFLQIKEDGFNTVILLVPVADFVSSANGLINIERRWLTLQVLMNMCNDFDLKVILRVGYSESTTHGLTTVDNGMRRCRRMLMNDSDAWLEWNSLVSRLRDMVFSIPSYLFSFITWEDFSCALLHWPEGAEKERIAWAANSGFRRFVFYDFTNTSTDQWRQNERDEAAILDPRFESLPIPLLNATPHLRVLYLKFVNHLWRSLVHRTRSLMPELGFESRLDSEPVVLPNGQLQWWRNELLEHDVAVRCGYWSPSYLASPVLKVTAEQALNSLKVALEYYTVYGSYTKFILDQFNFQDNTPDMGIPSITNEGLNEFIVRSAALLETYSSGYGIWAYRNYRQTVVHNGYFETGMEGWNMTGCCLLRHQGANVLKVKEKVVLSQSTIVNMCSKQTFCLTGVAGNGTVNITVGLNERIFQLSQLPEYCIQFQNIRSSDGLFVTVYDGGHITFKGIQFFCHEHHFDMYGVAGEKLSNFKYVRLLNALLPASICSTSGSSFLVDNA</sequence>
<gene>
    <name evidence="1" type="ORF">CLEI1391_LOCUS6654</name>
    <name evidence="2" type="ORF">CLEI1391_LOCUS6655</name>
    <name evidence="3" type="ORF">CLEI1391_LOCUS6656</name>
</gene>
<protein>
    <submittedName>
        <fullName evidence="2">Uncharacterized protein</fullName>
    </submittedName>
</protein>
<dbReference type="EMBL" id="HBFB01011754">
    <property type="protein sequence ID" value="CAD8674980.1"/>
    <property type="molecule type" value="Transcribed_RNA"/>
</dbReference>
<dbReference type="EMBL" id="HBFB01011755">
    <property type="protein sequence ID" value="CAD8674982.1"/>
    <property type="molecule type" value="Transcribed_RNA"/>
</dbReference>
<reference evidence="2" key="1">
    <citation type="submission" date="2021-01" db="EMBL/GenBank/DDBJ databases">
        <authorList>
            <person name="Corre E."/>
            <person name="Pelletier E."/>
            <person name="Niang G."/>
            <person name="Scheremetjew M."/>
            <person name="Finn R."/>
            <person name="Kale V."/>
            <person name="Holt S."/>
            <person name="Cochrane G."/>
            <person name="Meng A."/>
            <person name="Brown T."/>
            <person name="Cohen L."/>
        </authorList>
    </citation>
    <scope>NUCLEOTIDE SEQUENCE</scope>
    <source>
        <strain evidence="2">SAG 11-49</strain>
    </source>
</reference>
<name>A0A6T8R213_9CHLO</name>
<dbReference type="EMBL" id="HBFB01011756">
    <property type="protein sequence ID" value="CAD8674984.1"/>
    <property type="molecule type" value="Transcribed_RNA"/>
</dbReference>
<accession>A0A6T8R213</accession>
<evidence type="ECO:0000313" key="2">
    <source>
        <dbReference type="EMBL" id="CAD8674982.1"/>
    </source>
</evidence>